<accession>A0A5M6BSY5</accession>
<gene>
    <name evidence="2" type="ORF">CI109_102082</name>
</gene>
<reference evidence="2" key="2">
    <citation type="submission" date="2024-01" db="EMBL/GenBank/DDBJ databases">
        <title>Comparative genomics of Cryptococcus and Kwoniella reveals pathogenesis evolution and contrasting modes of karyotype evolution via chromosome fusion or intercentromeric recombination.</title>
        <authorList>
            <person name="Coelho M.A."/>
            <person name="David-Palma M."/>
            <person name="Shea T."/>
            <person name="Bowers K."/>
            <person name="McGinley-Smith S."/>
            <person name="Mohammad A.W."/>
            <person name="Gnirke A."/>
            <person name="Yurkov A.M."/>
            <person name="Nowrousian M."/>
            <person name="Sun S."/>
            <person name="Cuomo C.A."/>
            <person name="Heitman J."/>
        </authorList>
    </citation>
    <scope>NUCLEOTIDE SEQUENCE</scope>
    <source>
        <strain evidence="2">CBS 12478</strain>
    </source>
</reference>
<feature type="compositionally biased region" description="Acidic residues" evidence="1">
    <location>
        <begin position="292"/>
        <end position="301"/>
    </location>
</feature>
<sequence>MSHLSQGNEPHQIPHTPRSPSPQADELFSKLSKRQPLDENERAAVRKAFLEDTSFLIHLQDQNCTEDDEEIDTIIADYAYWLLNPQQPEAGGPGSHENEQSELSSRTPYLTDDINAVNAPMMQTASGSTTTDQQMLIGNAPHIPSAHFDHANLLLEKLFPTDPNINPTRSDQVYQPASQLSTANLSQITELTYQDLNINSQAQPRNILPSVHTYDLGSFDYPTASQEQSATDLEAYYLNFFNNHIIDPPVPTTQGGETALSEPKPESNLGNLVDNKPEIESEPERASSDLDLLPDDEDNDDLPFPTDGETTDDWESPSESDDEYGDPSYGKKWKKSKRAKAHIVIQYQRVFGSRKASSSQASFSLTKKSKSNDASQTETLEQSYKIAGQAPVPLGLESQGTMRQKQDSGNLTLVKYYFYLLLGVRPPNADLSTLPFETAALQDSIRFAASNEESKTEVVDKHGKTWPRYSLSFEPGSTPVSREFKSKVKDYVLNDPGYQRETWNDESLNARITGLFYREKKKNFKERATAGSGEDRETKNDPGRAEESSDHIRRREAELKTTKRVSETQTLDQDKGYDADTDQGVMDNKKGKRTKKRCRAGGNGGRGCGVCWTCMYEWGTP</sequence>
<dbReference type="GeneID" id="43591801"/>
<feature type="region of interest" description="Disordered" evidence="1">
    <location>
        <begin position="361"/>
        <end position="380"/>
    </location>
</feature>
<dbReference type="Proteomes" id="UP000322225">
    <property type="component" value="Chromosome 4"/>
</dbReference>
<evidence type="ECO:0000313" key="3">
    <source>
        <dbReference type="Proteomes" id="UP000322225"/>
    </source>
</evidence>
<feature type="compositionally biased region" description="Acidic residues" evidence="1">
    <location>
        <begin position="309"/>
        <end position="325"/>
    </location>
</feature>
<evidence type="ECO:0000313" key="2">
    <source>
        <dbReference type="EMBL" id="WWD17641.1"/>
    </source>
</evidence>
<feature type="compositionally biased region" description="Basic residues" evidence="1">
    <location>
        <begin position="590"/>
        <end position="599"/>
    </location>
</feature>
<feature type="region of interest" description="Disordered" evidence="1">
    <location>
        <begin position="1"/>
        <end position="41"/>
    </location>
</feature>
<dbReference type="RefSeq" id="XP_031858068.1">
    <property type="nucleotide sequence ID" value="XM_032007630.1"/>
</dbReference>
<reference evidence="2" key="1">
    <citation type="submission" date="2017-08" db="EMBL/GenBank/DDBJ databases">
        <authorList>
            <person name="Cuomo C."/>
            <person name="Billmyre B."/>
            <person name="Heitman J."/>
        </authorList>
    </citation>
    <scope>NUCLEOTIDE SEQUENCE</scope>
    <source>
        <strain evidence="2">CBS 12478</strain>
    </source>
</reference>
<feature type="compositionally biased region" description="Basic and acidic residues" evidence="1">
    <location>
        <begin position="275"/>
        <end position="288"/>
    </location>
</feature>
<keyword evidence="3" id="KW-1185">Reference proteome</keyword>
<dbReference type="AlphaFoldDB" id="A0A5M6BSY5"/>
<dbReference type="EMBL" id="CP144054">
    <property type="protein sequence ID" value="WWD17641.1"/>
    <property type="molecule type" value="Genomic_DNA"/>
</dbReference>
<organism evidence="2 3">
    <name type="scientific">Kwoniella shandongensis</name>
    <dbReference type="NCBI Taxonomy" id="1734106"/>
    <lineage>
        <taxon>Eukaryota</taxon>
        <taxon>Fungi</taxon>
        <taxon>Dikarya</taxon>
        <taxon>Basidiomycota</taxon>
        <taxon>Agaricomycotina</taxon>
        <taxon>Tremellomycetes</taxon>
        <taxon>Tremellales</taxon>
        <taxon>Cryptococcaceae</taxon>
        <taxon>Kwoniella</taxon>
    </lineage>
</organism>
<protein>
    <submittedName>
        <fullName evidence="2">Uncharacterized protein</fullName>
    </submittedName>
</protein>
<evidence type="ECO:0000256" key="1">
    <source>
        <dbReference type="SAM" id="MobiDB-lite"/>
    </source>
</evidence>
<feature type="compositionally biased region" description="Basic and acidic residues" evidence="1">
    <location>
        <begin position="526"/>
        <end position="578"/>
    </location>
</feature>
<feature type="region of interest" description="Disordered" evidence="1">
    <location>
        <begin position="85"/>
        <end position="105"/>
    </location>
</feature>
<name>A0A5M6BSY5_9TREE</name>
<feature type="region of interest" description="Disordered" evidence="1">
    <location>
        <begin position="248"/>
        <end position="332"/>
    </location>
</feature>
<proteinExistence type="predicted"/>
<dbReference type="KEGG" id="ksn:43591801"/>
<feature type="region of interest" description="Disordered" evidence="1">
    <location>
        <begin position="526"/>
        <end position="602"/>
    </location>
</feature>